<dbReference type="SUPFAM" id="SSF52317">
    <property type="entry name" value="Class I glutamine amidotransferase-like"/>
    <property type="match status" value="1"/>
</dbReference>
<organism evidence="2 3">
    <name type="scientific">Alteriqipengyuania lutimaris</name>
    <dbReference type="NCBI Taxonomy" id="1538146"/>
    <lineage>
        <taxon>Bacteria</taxon>
        <taxon>Pseudomonadati</taxon>
        <taxon>Pseudomonadota</taxon>
        <taxon>Alphaproteobacteria</taxon>
        <taxon>Sphingomonadales</taxon>
        <taxon>Erythrobacteraceae</taxon>
        <taxon>Alteriqipengyuania</taxon>
    </lineage>
</organism>
<keyword evidence="3" id="KW-1185">Reference proteome</keyword>
<name>A0A395LP92_9SPHN</name>
<sequence>MKAETGGYHKEVTNVQGADDAPGAYAWTSPFARPEWLALLTEARTGAFTVHANDPGGAASLALCRTDGRVEALRNWYAFTWHPEVSPGPQGDAALERIAQDLKREAPRVTLWPLPDEDGAATRLAHAFRKAGWVVALTQCDENHVLPVKGRSFAEYWESRPGRMRTTLKRKAKKVEVEIVEHFDPNLWNAYETIYAKSWKPSEDEPDLLRRFAQAEGAAGRIRLGVAHADGIPVAAQFWTVENGVAYIHKLAHLKSAKPISPGTTLSAALFEHVIDRDHVDLVDFGTGNDAYKADWMEMVRPRYRLDALDPRQPRAWLPLAKSAVRAVLASVRAQR</sequence>
<dbReference type="SUPFAM" id="SSF55729">
    <property type="entry name" value="Acyl-CoA N-acyltransferases (Nat)"/>
    <property type="match status" value="1"/>
</dbReference>
<dbReference type="RefSeq" id="WP_115492896.1">
    <property type="nucleotide sequence ID" value="NZ_JACHWW010000001.1"/>
</dbReference>
<dbReference type="Proteomes" id="UP000254101">
    <property type="component" value="Unassembled WGS sequence"/>
</dbReference>
<dbReference type="GO" id="GO:0016740">
    <property type="term" value="F:transferase activity"/>
    <property type="evidence" value="ECO:0007669"/>
    <property type="project" value="UniProtKB-KW"/>
</dbReference>
<evidence type="ECO:0000259" key="1">
    <source>
        <dbReference type="Pfam" id="PF13480"/>
    </source>
</evidence>
<evidence type="ECO:0000313" key="2">
    <source>
        <dbReference type="EMBL" id="RDS78671.1"/>
    </source>
</evidence>
<dbReference type="EMBL" id="QRBB01000001">
    <property type="protein sequence ID" value="RDS78671.1"/>
    <property type="molecule type" value="Genomic_DNA"/>
</dbReference>
<dbReference type="InterPro" id="IPR029062">
    <property type="entry name" value="Class_I_gatase-like"/>
</dbReference>
<dbReference type="Pfam" id="PF13480">
    <property type="entry name" value="Acetyltransf_6"/>
    <property type="match status" value="1"/>
</dbReference>
<accession>A0A395LP92</accession>
<dbReference type="Gene3D" id="3.40.630.30">
    <property type="match status" value="1"/>
</dbReference>
<dbReference type="OrthoDB" id="8334427at2"/>
<reference evidence="2 3" key="1">
    <citation type="submission" date="2018-07" db="EMBL/GenBank/DDBJ databases">
        <title>Erythrobacter nanhaiensis sp. nov., a novel member of the genus Erythrobacter isolated from the South China Sea.</title>
        <authorList>
            <person name="Chen X."/>
            <person name="Liu J."/>
        </authorList>
    </citation>
    <scope>NUCLEOTIDE SEQUENCE [LARGE SCALE GENOMIC DNA]</scope>
    <source>
        <strain evidence="2 3">S-5</strain>
    </source>
</reference>
<dbReference type="AlphaFoldDB" id="A0A395LP92"/>
<evidence type="ECO:0000313" key="3">
    <source>
        <dbReference type="Proteomes" id="UP000254101"/>
    </source>
</evidence>
<comment type="caution">
    <text evidence="2">The sequence shown here is derived from an EMBL/GenBank/DDBJ whole genome shotgun (WGS) entry which is preliminary data.</text>
</comment>
<proteinExistence type="predicted"/>
<gene>
    <name evidence="2" type="ORF">DL238_11395</name>
</gene>
<dbReference type="InterPro" id="IPR016181">
    <property type="entry name" value="Acyl_CoA_acyltransferase"/>
</dbReference>
<feature type="domain" description="BioF2-like acetyltransferase" evidence="1">
    <location>
        <begin position="163"/>
        <end position="293"/>
    </location>
</feature>
<dbReference type="InterPro" id="IPR038740">
    <property type="entry name" value="BioF2-like_GNAT_dom"/>
</dbReference>
<keyword evidence="2" id="KW-0808">Transferase</keyword>
<protein>
    <submittedName>
        <fullName evidence="2">GNAT family N-acetyltransferase</fullName>
    </submittedName>
</protein>